<keyword evidence="2" id="KW-1185">Reference proteome</keyword>
<evidence type="ECO:0000313" key="2">
    <source>
        <dbReference type="Proteomes" id="UP000054248"/>
    </source>
</evidence>
<sequence length="101" mass="11351">MLVVRADDGESYESNLTLLDVEQTRPSLKAYLSEVTGFDANAILCFLSDGTQLRNENLRELAGVEDQTIYVFNREYLDLPVDQILADLVVEPQLQPEVDGM</sequence>
<dbReference type="Proteomes" id="UP000054248">
    <property type="component" value="Unassembled WGS sequence"/>
</dbReference>
<dbReference type="AlphaFoldDB" id="A0A0C3QCH6"/>
<dbReference type="EMBL" id="KN823093">
    <property type="protein sequence ID" value="KIO23096.1"/>
    <property type="molecule type" value="Genomic_DNA"/>
</dbReference>
<evidence type="ECO:0008006" key="3">
    <source>
        <dbReference type="Google" id="ProtNLM"/>
    </source>
</evidence>
<accession>A0A0C3QCH6</accession>
<gene>
    <name evidence="1" type="ORF">M407DRAFT_244926</name>
</gene>
<reference evidence="2" key="2">
    <citation type="submission" date="2015-01" db="EMBL/GenBank/DDBJ databases">
        <title>Evolutionary Origins and Diversification of the Mycorrhizal Mutualists.</title>
        <authorList>
            <consortium name="DOE Joint Genome Institute"/>
            <consortium name="Mycorrhizal Genomics Consortium"/>
            <person name="Kohler A."/>
            <person name="Kuo A."/>
            <person name="Nagy L.G."/>
            <person name="Floudas D."/>
            <person name="Copeland A."/>
            <person name="Barry K.W."/>
            <person name="Cichocki N."/>
            <person name="Veneault-Fourrey C."/>
            <person name="LaButti K."/>
            <person name="Lindquist E.A."/>
            <person name="Lipzen A."/>
            <person name="Lundell T."/>
            <person name="Morin E."/>
            <person name="Murat C."/>
            <person name="Riley R."/>
            <person name="Ohm R."/>
            <person name="Sun H."/>
            <person name="Tunlid A."/>
            <person name="Henrissat B."/>
            <person name="Grigoriev I.V."/>
            <person name="Hibbett D.S."/>
            <person name="Martin F."/>
        </authorList>
    </citation>
    <scope>NUCLEOTIDE SEQUENCE [LARGE SCALE GENOMIC DNA]</scope>
    <source>
        <strain evidence="2">MUT 4182</strain>
    </source>
</reference>
<protein>
    <recommendedName>
        <fullName evidence="3">Ubiquitin-like domain-containing protein</fullName>
    </recommendedName>
</protein>
<dbReference type="OrthoDB" id="447953at2759"/>
<dbReference type="STRING" id="1051891.A0A0C3QCH6"/>
<reference evidence="1 2" key="1">
    <citation type="submission" date="2014-04" db="EMBL/GenBank/DDBJ databases">
        <authorList>
            <consortium name="DOE Joint Genome Institute"/>
            <person name="Kuo A."/>
            <person name="Girlanda M."/>
            <person name="Perotto S."/>
            <person name="Kohler A."/>
            <person name="Nagy L.G."/>
            <person name="Floudas D."/>
            <person name="Copeland A."/>
            <person name="Barry K.W."/>
            <person name="Cichocki N."/>
            <person name="Veneault-Fourrey C."/>
            <person name="LaButti K."/>
            <person name="Lindquist E.A."/>
            <person name="Lipzen A."/>
            <person name="Lundell T."/>
            <person name="Morin E."/>
            <person name="Murat C."/>
            <person name="Sun H."/>
            <person name="Tunlid A."/>
            <person name="Henrissat B."/>
            <person name="Grigoriev I.V."/>
            <person name="Hibbett D.S."/>
            <person name="Martin F."/>
            <person name="Nordberg H.P."/>
            <person name="Cantor M.N."/>
            <person name="Hua S.X."/>
        </authorList>
    </citation>
    <scope>NUCLEOTIDE SEQUENCE [LARGE SCALE GENOMIC DNA]</scope>
    <source>
        <strain evidence="1 2">MUT 4182</strain>
    </source>
</reference>
<dbReference type="HOGENOM" id="CLU_2293761_0_0_1"/>
<name>A0A0C3QCH6_9AGAM</name>
<evidence type="ECO:0000313" key="1">
    <source>
        <dbReference type="EMBL" id="KIO23096.1"/>
    </source>
</evidence>
<organism evidence="1 2">
    <name type="scientific">Tulasnella calospora MUT 4182</name>
    <dbReference type="NCBI Taxonomy" id="1051891"/>
    <lineage>
        <taxon>Eukaryota</taxon>
        <taxon>Fungi</taxon>
        <taxon>Dikarya</taxon>
        <taxon>Basidiomycota</taxon>
        <taxon>Agaricomycotina</taxon>
        <taxon>Agaricomycetes</taxon>
        <taxon>Cantharellales</taxon>
        <taxon>Tulasnellaceae</taxon>
        <taxon>Tulasnella</taxon>
    </lineage>
</organism>
<proteinExistence type="predicted"/>